<sequence>MHNYFYLHGFASGPKSAKARFLGDRFRERQLDLQVLDLNDGDFPHLTLTRQLQQVARVLPQQSATIIGSSFGGLTAAWLGDRHPQIERLILLAPAFQFMDCWLPTLETSVLERWKSSGTLSVYHFGEGKVLPLHYEFAIDCQQYSQIQLQCPIETLILHGIADEVIPIQVSRDYARTRPWVKLIELESDHGLGDAMERIWQEIQRFCQL</sequence>
<dbReference type="RefSeq" id="WP_264320310.1">
    <property type="nucleotide sequence ID" value="NZ_JADEXN010000051.1"/>
</dbReference>
<dbReference type="Proteomes" id="UP000621799">
    <property type="component" value="Unassembled WGS sequence"/>
</dbReference>
<dbReference type="Gene3D" id="3.40.50.1820">
    <property type="entry name" value="alpha/beta hydrolase"/>
    <property type="match status" value="1"/>
</dbReference>
<organism evidence="1 2">
    <name type="scientific">Zarconia navalis LEGE 11467</name>
    <dbReference type="NCBI Taxonomy" id="1828826"/>
    <lineage>
        <taxon>Bacteria</taxon>
        <taxon>Bacillati</taxon>
        <taxon>Cyanobacteriota</taxon>
        <taxon>Cyanophyceae</taxon>
        <taxon>Oscillatoriophycideae</taxon>
        <taxon>Oscillatoriales</taxon>
        <taxon>Oscillatoriales incertae sedis</taxon>
        <taxon>Zarconia</taxon>
        <taxon>Zarconia navalis</taxon>
    </lineage>
</organism>
<keyword evidence="2" id="KW-1185">Reference proteome</keyword>
<dbReference type="AlphaFoldDB" id="A0A928VVI5"/>
<gene>
    <name evidence="1" type="ORF">IQ235_04510</name>
</gene>
<evidence type="ECO:0000313" key="1">
    <source>
        <dbReference type="EMBL" id="MBE9040053.1"/>
    </source>
</evidence>
<proteinExistence type="predicted"/>
<name>A0A928VVI5_9CYAN</name>
<dbReference type="Pfam" id="PF05728">
    <property type="entry name" value="UPF0227"/>
    <property type="match status" value="1"/>
</dbReference>
<dbReference type="InterPro" id="IPR029058">
    <property type="entry name" value="AB_hydrolase_fold"/>
</dbReference>
<protein>
    <submittedName>
        <fullName evidence="1">Esterase</fullName>
    </submittedName>
</protein>
<evidence type="ECO:0000313" key="2">
    <source>
        <dbReference type="Proteomes" id="UP000621799"/>
    </source>
</evidence>
<dbReference type="SUPFAM" id="SSF53474">
    <property type="entry name" value="alpha/beta-Hydrolases"/>
    <property type="match status" value="1"/>
</dbReference>
<accession>A0A928VVI5</accession>
<dbReference type="InterPro" id="IPR008886">
    <property type="entry name" value="UPF0227/Esterase_YqiA"/>
</dbReference>
<dbReference type="EMBL" id="JADEXN010000051">
    <property type="protein sequence ID" value="MBE9040053.1"/>
    <property type="molecule type" value="Genomic_DNA"/>
</dbReference>
<reference evidence="1" key="1">
    <citation type="submission" date="2020-10" db="EMBL/GenBank/DDBJ databases">
        <authorList>
            <person name="Castelo-Branco R."/>
            <person name="Eusebio N."/>
            <person name="Adriana R."/>
            <person name="Vieira A."/>
            <person name="Brugerolle De Fraissinette N."/>
            <person name="Rezende De Castro R."/>
            <person name="Schneider M.P."/>
            <person name="Vasconcelos V."/>
            <person name="Leao P.N."/>
        </authorList>
    </citation>
    <scope>NUCLEOTIDE SEQUENCE</scope>
    <source>
        <strain evidence="1">LEGE 11467</strain>
    </source>
</reference>
<comment type="caution">
    <text evidence="1">The sequence shown here is derived from an EMBL/GenBank/DDBJ whole genome shotgun (WGS) entry which is preliminary data.</text>
</comment>